<evidence type="ECO:0000313" key="5">
    <source>
        <dbReference type="EMBL" id="MBS5359046.1"/>
    </source>
</evidence>
<dbReference type="Pfam" id="PF00005">
    <property type="entry name" value="ABC_tran"/>
    <property type="match status" value="1"/>
</dbReference>
<reference evidence="6 7" key="1">
    <citation type="journal article" date="2019" name="Nat. Med.">
        <title>A library of human gut bacterial isolates paired with longitudinal multiomics data enables mechanistic microbiome research.</title>
        <authorList>
            <person name="Poyet M."/>
            <person name="Groussin M."/>
            <person name="Gibbons S.M."/>
            <person name="Avila-Pacheco J."/>
            <person name="Jiang X."/>
            <person name="Kearney S.M."/>
            <person name="Perrotta A.R."/>
            <person name="Berdy B."/>
            <person name="Zhao S."/>
            <person name="Lieberman T.D."/>
            <person name="Swanson P.K."/>
            <person name="Smith M."/>
            <person name="Roesemann S."/>
            <person name="Alexander J.E."/>
            <person name="Rich S.A."/>
            <person name="Livny J."/>
            <person name="Vlamakis H."/>
            <person name="Clish C."/>
            <person name="Bullock K."/>
            <person name="Deik A."/>
            <person name="Scott J."/>
            <person name="Pierce K.A."/>
            <person name="Xavier R.J."/>
            <person name="Alm E.J."/>
        </authorList>
    </citation>
    <scope>NUCLEOTIDE SEQUENCE [LARGE SCALE GENOMIC DNA]</scope>
    <source>
        <strain evidence="6 7">BIOML-A18</strain>
    </source>
</reference>
<reference evidence="5" key="2">
    <citation type="submission" date="2021-02" db="EMBL/GenBank/DDBJ databases">
        <title>Infant gut strain persistence is associated with maternal origin, phylogeny, and functional potential including surface adhesion and iron acquisition.</title>
        <authorList>
            <person name="Lou Y.C."/>
        </authorList>
    </citation>
    <scope>NUCLEOTIDE SEQUENCE</scope>
    <source>
        <strain evidence="5">L3_098_011G1_dasL3_098_011G1_concoct_7</strain>
    </source>
</reference>
<dbReference type="Proteomes" id="UP000430295">
    <property type="component" value="Unassembled WGS sequence"/>
</dbReference>
<proteinExistence type="predicted"/>
<dbReference type="PANTHER" id="PTHR42939:SF1">
    <property type="entry name" value="ABC TRANSPORTER ATP-BINDING PROTEIN ALBC-RELATED"/>
    <property type="match status" value="1"/>
</dbReference>
<dbReference type="EMBL" id="WMYS01000001">
    <property type="protein sequence ID" value="MTR40605.1"/>
    <property type="molecule type" value="Genomic_DNA"/>
</dbReference>
<evidence type="ECO:0000313" key="7">
    <source>
        <dbReference type="Proteomes" id="UP000430295"/>
    </source>
</evidence>
<dbReference type="SUPFAM" id="SSF52540">
    <property type="entry name" value="P-loop containing nucleoside triphosphate hydrolases"/>
    <property type="match status" value="1"/>
</dbReference>
<evidence type="ECO:0000259" key="4">
    <source>
        <dbReference type="PROSITE" id="PS50893"/>
    </source>
</evidence>
<organism evidence="6 7">
    <name type="scientific">Streptococcus parasanguinis</name>
    <dbReference type="NCBI Taxonomy" id="1318"/>
    <lineage>
        <taxon>Bacteria</taxon>
        <taxon>Bacillati</taxon>
        <taxon>Bacillota</taxon>
        <taxon>Bacilli</taxon>
        <taxon>Lactobacillales</taxon>
        <taxon>Streptococcaceae</taxon>
        <taxon>Streptococcus</taxon>
    </lineage>
</organism>
<protein>
    <submittedName>
        <fullName evidence="5">ABC transporter ATP-binding protein</fullName>
    </submittedName>
    <submittedName>
        <fullName evidence="6">ATP-binding cassette domain-containing protein</fullName>
    </submittedName>
</protein>
<dbReference type="PROSITE" id="PS50893">
    <property type="entry name" value="ABC_TRANSPORTER_2"/>
    <property type="match status" value="1"/>
</dbReference>
<dbReference type="InterPro" id="IPR051782">
    <property type="entry name" value="ABC_Transporter_VariousFunc"/>
</dbReference>
<evidence type="ECO:0000256" key="2">
    <source>
        <dbReference type="ARBA" id="ARBA00022741"/>
    </source>
</evidence>
<keyword evidence="1" id="KW-0813">Transport</keyword>
<dbReference type="EMBL" id="JAGZFP010000021">
    <property type="protein sequence ID" value="MBS5359046.1"/>
    <property type="molecule type" value="Genomic_DNA"/>
</dbReference>
<dbReference type="InterPro" id="IPR017871">
    <property type="entry name" value="ABC_transporter-like_CS"/>
</dbReference>
<dbReference type="InterPro" id="IPR003439">
    <property type="entry name" value="ABC_transporter-like_ATP-bd"/>
</dbReference>
<dbReference type="SMART" id="SM00382">
    <property type="entry name" value="AAA"/>
    <property type="match status" value="1"/>
</dbReference>
<feature type="domain" description="ABC transporter" evidence="4">
    <location>
        <begin position="2"/>
        <end position="232"/>
    </location>
</feature>
<dbReference type="Proteomes" id="UP000709219">
    <property type="component" value="Unassembled WGS sequence"/>
</dbReference>
<dbReference type="AlphaFoldDB" id="A0A2I1TTT8"/>
<dbReference type="Gene3D" id="3.40.50.300">
    <property type="entry name" value="P-loop containing nucleotide triphosphate hydrolases"/>
    <property type="match status" value="1"/>
</dbReference>
<comment type="caution">
    <text evidence="6">The sequence shown here is derived from an EMBL/GenBank/DDBJ whole genome shotgun (WGS) entry which is preliminary data.</text>
</comment>
<dbReference type="PROSITE" id="PS00211">
    <property type="entry name" value="ABC_TRANSPORTER_1"/>
    <property type="match status" value="1"/>
</dbReference>
<dbReference type="PANTHER" id="PTHR42939">
    <property type="entry name" value="ABC TRANSPORTER ATP-BINDING PROTEIN ALBC-RELATED"/>
    <property type="match status" value="1"/>
</dbReference>
<dbReference type="InterPro" id="IPR027417">
    <property type="entry name" value="P-loop_NTPase"/>
</dbReference>
<dbReference type="RefSeq" id="WP_003010968.1">
    <property type="nucleotide sequence ID" value="NZ_CABIWQ010000001.1"/>
</dbReference>
<dbReference type="InterPro" id="IPR003593">
    <property type="entry name" value="AAA+_ATPase"/>
</dbReference>
<evidence type="ECO:0000256" key="1">
    <source>
        <dbReference type="ARBA" id="ARBA00022448"/>
    </source>
</evidence>
<sequence>MITFHGVTKDYDGHIALNHLDLTIEDGQIVGLIGHNGAGKSTTIKSLVSVITPTTGSIEVDGQDLYSHRLAIKKKIGYVADSPDLFLRLTANEFWELVATSYDMSQKDCDQRLEELLRIFDFQSHRYEVIESFSHGMRQKVFVIAALLSDPDIWVLDEPMTGLDPQASYDLKQMMRQHADRGKTVIFSTHVLEVAEQLCDKIAILKKGNLIFYGTIEELKGQHPEQSLESIYLSLAGRKEEGGDHAS</sequence>
<keyword evidence="2" id="KW-0547">Nucleotide-binding</keyword>
<keyword evidence="3 6" id="KW-0067">ATP-binding</keyword>
<dbReference type="GeneID" id="10835223"/>
<evidence type="ECO:0000313" key="6">
    <source>
        <dbReference type="EMBL" id="MTR40605.1"/>
    </source>
</evidence>
<dbReference type="GO" id="GO:0016887">
    <property type="term" value="F:ATP hydrolysis activity"/>
    <property type="evidence" value="ECO:0007669"/>
    <property type="project" value="InterPro"/>
</dbReference>
<name>A0A2I1TTT8_STRPA</name>
<dbReference type="GO" id="GO:0005524">
    <property type="term" value="F:ATP binding"/>
    <property type="evidence" value="ECO:0007669"/>
    <property type="project" value="UniProtKB-KW"/>
</dbReference>
<evidence type="ECO:0000256" key="3">
    <source>
        <dbReference type="ARBA" id="ARBA00022840"/>
    </source>
</evidence>
<gene>
    <name evidence="6" type="ORF">GMC75_02615</name>
    <name evidence="5" type="ORF">KHX87_08085</name>
</gene>
<dbReference type="CDD" id="cd03230">
    <property type="entry name" value="ABC_DR_subfamily_A"/>
    <property type="match status" value="1"/>
</dbReference>
<accession>A0A2I1TTT8</accession>